<accession>A0ABQ7DL36</accession>
<keyword evidence="3" id="KW-1185">Reference proteome</keyword>
<reference evidence="2 3" key="1">
    <citation type="journal article" date="2020" name="BMC Genomics">
        <title>Intraspecific diversification of the crop wild relative Brassica cretica Lam. using demographic model selection.</title>
        <authorList>
            <person name="Kioukis A."/>
            <person name="Michalopoulou V.A."/>
            <person name="Briers L."/>
            <person name="Pirintsos S."/>
            <person name="Studholme D.J."/>
            <person name="Pavlidis P."/>
            <person name="Sarris P.F."/>
        </authorList>
    </citation>
    <scope>NUCLEOTIDE SEQUENCE [LARGE SCALE GENOMIC DNA]</scope>
    <source>
        <strain evidence="3">cv. PFS-1207/04</strain>
    </source>
</reference>
<dbReference type="EMBL" id="QGKV02000649">
    <property type="protein sequence ID" value="KAF3577985.1"/>
    <property type="molecule type" value="Genomic_DNA"/>
</dbReference>
<sequence length="202" mass="23195">MEFQERRNVVNLCVKLLWKAGRLRNSAVSIIHINFPINSVFPLIPRFLIHCISLSSSRLLNSQVDGGVGMRADYLKIGLEQEGNYSKLMEVSEKSKDLEETMFRYMCSGPFEKQQGLTKMEEVRNEMAKDVLFRSGLNGYKSDKKIQEPQDRRDSRSRCPSFVPLWALMSEAEYTGLNKAPSKPGIFRRLTRPGKNTLRSSR</sequence>
<gene>
    <name evidence="2" type="ORF">DY000_02031945</name>
</gene>
<organism evidence="2 3">
    <name type="scientific">Brassica cretica</name>
    <name type="common">Mustard</name>
    <dbReference type="NCBI Taxonomy" id="69181"/>
    <lineage>
        <taxon>Eukaryota</taxon>
        <taxon>Viridiplantae</taxon>
        <taxon>Streptophyta</taxon>
        <taxon>Embryophyta</taxon>
        <taxon>Tracheophyta</taxon>
        <taxon>Spermatophyta</taxon>
        <taxon>Magnoliopsida</taxon>
        <taxon>eudicotyledons</taxon>
        <taxon>Gunneridae</taxon>
        <taxon>Pentapetalae</taxon>
        <taxon>rosids</taxon>
        <taxon>malvids</taxon>
        <taxon>Brassicales</taxon>
        <taxon>Brassicaceae</taxon>
        <taxon>Brassiceae</taxon>
        <taxon>Brassica</taxon>
    </lineage>
</organism>
<evidence type="ECO:0000313" key="2">
    <source>
        <dbReference type="EMBL" id="KAF3577985.1"/>
    </source>
</evidence>
<evidence type="ECO:0000256" key="1">
    <source>
        <dbReference type="SAM" id="MobiDB-lite"/>
    </source>
</evidence>
<feature type="region of interest" description="Disordered" evidence="1">
    <location>
        <begin position="181"/>
        <end position="202"/>
    </location>
</feature>
<evidence type="ECO:0000313" key="3">
    <source>
        <dbReference type="Proteomes" id="UP000266723"/>
    </source>
</evidence>
<dbReference type="Proteomes" id="UP000266723">
    <property type="component" value="Unassembled WGS sequence"/>
</dbReference>
<proteinExistence type="predicted"/>
<comment type="caution">
    <text evidence="2">The sequence shown here is derived from an EMBL/GenBank/DDBJ whole genome shotgun (WGS) entry which is preliminary data.</text>
</comment>
<protein>
    <submittedName>
        <fullName evidence="2">Uncharacterized protein</fullName>
    </submittedName>
</protein>
<name>A0ABQ7DL36_BRACR</name>